<dbReference type="EMBL" id="CABIJS010000123">
    <property type="protein sequence ID" value="VUZ44446.1"/>
    <property type="molecule type" value="Genomic_DNA"/>
</dbReference>
<keyword evidence="1" id="KW-0732">Signal</keyword>
<protein>
    <submittedName>
        <fullName evidence="2">Uncharacterized protein</fullName>
    </submittedName>
</protein>
<reference evidence="2 3" key="1">
    <citation type="submission" date="2019-07" db="EMBL/GenBank/DDBJ databases">
        <authorList>
            <person name="Jastrzebski P J."/>
            <person name="Paukszto L."/>
            <person name="Jastrzebski P J."/>
        </authorList>
    </citation>
    <scope>NUCLEOTIDE SEQUENCE [LARGE SCALE GENOMIC DNA]</scope>
    <source>
        <strain evidence="2 3">WMS-il1</strain>
    </source>
</reference>
<accession>A0A564YB62</accession>
<gene>
    <name evidence="2" type="ORF">WMSIL1_LOCUS4401</name>
</gene>
<name>A0A564YB62_HYMDI</name>
<dbReference type="AlphaFoldDB" id="A0A564YB62"/>
<dbReference type="Proteomes" id="UP000321570">
    <property type="component" value="Unassembled WGS sequence"/>
</dbReference>
<keyword evidence="3" id="KW-1185">Reference proteome</keyword>
<evidence type="ECO:0000256" key="1">
    <source>
        <dbReference type="SAM" id="SignalP"/>
    </source>
</evidence>
<sequence>MIHANIYGKAIFTIIFLVVSLETIAPSSGKILPTGYADFLSPSALEVISSYDDDQLDEFANLSKAELLKLIKMLARHIVAKRSLDYLYGGVRYRKRSPM</sequence>
<evidence type="ECO:0000313" key="2">
    <source>
        <dbReference type="EMBL" id="VUZ44446.1"/>
    </source>
</evidence>
<proteinExistence type="predicted"/>
<feature type="signal peptide" evidence="1">
    <location>
        <begin position="1"/>
        <end position="29"/>
    </location>
</feature>
<evidence type="ECO:0000313" key="3">
    <source>
        <dbReference type="Proteomes" id="UP000321570"/>
    </source>
</evidence>
<organism evidence="2 3">
    <name type="scientific">Hymenolepis diminuta</name>
    <name type="common">Rat tapeworm</name>
    <dbReference type="NCBI Taxonomy" id="6216"/>
    <lineage>
        <taxon>Eukaryota</taxon>
        <taxon>Metazoa</taxon>
        <taxon>Spiralia</taxon>
        <taxon>Lophotrochozoa</taxon>
        <taxon>Platyhelminthes</taxon>
        <taxon>Cestoda</taxon>
        <taxon>Eucestoda</taxon>
        <taxon>Cyclophyllidea</taxon>
        <taxon>Hymenolepididae</taxon>
        <taxon>Hymenolepis</taxon>
    </lineage>
</organism>
<feature type="chain" id="PRO_5022219814" evidence="1">
    <location>
        <begin position="30"/>
        <end position="99"/>
    </location>
</feature>